<dbReference type="PANTHER" id="PTHR38118">
    <property type="entry name" value="ANCHORED CELL WALL PROTEIN 11-RELATED"/>
    <property type="match status" value="1"/>
</dbReference>
<dbReference type="InterPro" id="IPR056124">
    <property type="entry name" value="DUF7707"/>
</dbReference>
<comment type="caution">
    <text evidence="4">The sequence shown here is derived from an EMBL/GenBank/DDBJ whole genome shotgun (WGS) entry which is preliminary data.</text>
</comment>
<feature type="domain" description="DUF7707" evidence="3">
    <location>
        <begin position="45"/>
        <end position="126"/>
    </location>
</feature>
<feature type="chain" id="PRO_5045045465" description="DUF7707 domain-containing protein" evidence="2">
    <location>
        <begin position="24"/>
        <end position="298"/>
    </location>
</feature>
<evidence type="ECO:0000259" key="3">
    <source>
        <dbReference type="Pfam" id="PF24808"/>
    </source>
</evidence>
<proteinExistence type="predicted"/>
<dbReference type="PANTHER" id="PTHR38118:SF2">
    <property type="entry name" value="CDP-ALCOHOL PHOSPHATIDYLTRANSFERASE PROTEIN"/>
    <property type="match status" value="1"/>
</dbReference>
<accession>A0ABR4P6Z4</accession>
<feature type="signal peptide" evidence="2">
    <location>
        <begin position="1"/>
        <end position="23"/>
    </location>
</feature>
<dbReference type="Pfam" id="PF24808">
    <property type="entry name" value="DUF7707"/>
    <property type="match status" value="1"/>
</dbReference>
<dbReference type="EMBL" id="JBFCZG010000008">
    <property type="protein sequence ID" value="KAL3419050.1"/>
    <property type="molecule type" value="Genomic_DNA"/>
</dbReference>
<evidence type="ECO:0000256" key="1">
    <source>
        <dbReference type="SAM" id="MobiDB-lite"/>
    </source>
</evidence>
<protein>
    <recommendedName>
        <fullName evidence="3">DUF7707 domain-containing protein</fullName>
    </recommendedName>
</protein>
<gene>
    <name evidence="4" type="ORF">PVAG01_09271</name>
</gene>
<organism evidence="4 5">
    <name type="scientific">Phlyctema vagabunda</name>
    <dbReference type="NCBI Taxonomy" id="108571"/>
    <lineage>
        <taxon>Eukaryota</taxon>
        <taxon>Fungi</taxon>
        <taxon>Dikarya</taxon>
        <taxon>Ascomycota</taxon>
        <taxon>Pezizomycotina</taxon>
        <taxon>Leotiomycetes</taxon>
        <taxon>Helotiales</taxon>
        <taxon>Dermateaceae</taxon>
        <taxon>Phlyctema</taxon>
    </lineage>
</organism>
<evidence type="ECO:0000313" key="4">
    <source>
        <dbReference type="EMBL" id="KAL3419050.1"/>
    </source>
</evidence>
<sequence>MGAGKIASLLLVGIWGLGAGVAAEEDCPFVPERAWVGRDTGAITPWCDSQKESCSQLCGGSVSANFCDSDSYCYDCTCADGSTPPLEIYSDTIPTFICERNYQNCMQQVNMYAGYGNYYEENAPKCKAAYDCPIDDPSEAGFAAVAQPTTTADMDPYTDAYSTATDYVDESDVSSTAAATYASITDAETTTEVVTSTSTPLVTVTASSSTPDSSSQAASTSSSSSSSSSSSESSTFSSAARNATTSTRSAPVTRTTSSSSSSTTAASVTLSGAAAAVMTAMPWTGAAIGMVGLVMAGL</sequence>
<keyword evidence="2" id="KW-0732">Signal</keyword>
<evidence type="ECO:0000256" key="2">
    <source>
        <dbReference type="SAM" id="SignalP"/>
    </source>
</evidence>
<feature type="region of interest" description="Disordered" evidence="1">
    <location>
        <begin position="188"/>
        <end position="264"/>
    </location>
</feature>
<name>A0ABR4P6Z4_9HELO</name>
<reference evidence="4 5" key="1">
    <citation type="submission" date="2024-06" db="EMBL/GenBank/DDBJ databases">
        <title>Complete genome of Phlyctema vagabunda strain 19-DSS-EL-015.</title>
        <authorList>
            <person name="Fiorenzani C."/>
        </authorList>
    </citation>
    <scope>NUCLEOTIDE SEQUENCE [LARGE SCALE GENOMIC DNA]</scope>
    <source>
        <strain evidence="4 5">19-DSS-EL-015</strain>
    </source>
</reference>
<keyword evidence="5" id="KW-1185">Reference proteome</keyword>
<evidence type="ECO:0000313" key="5">
    <source>
        <dbReference type="Proteomes" id="UP001629113"/>
    </source>
</evidence>
<dbReference type="Proteomes" id="UP001629113">
    <property type="component" value="Unassembled WGS sequence"/>
</dbReference>